<name>A0ACB8QTI9_9AGAM</name>
<reference evidence="1" key="2">
    <citation type="journal article" date="2022" name="New Phytol.">
        <title>Evolutionary transition to the ectomycorrhizal habit in the genomes of a hyperdiverse lineage of mushroom-forming fungi.</title>
        <authorList>
            <person name="Looney B."/>
            <person name="Miyauchi S."/>
            <person name="Morin E."/>
            <person name="Drula E."/>
            <person name="Courty P.E."/>
            <person name="Kohler A."/>
            <person name="Kuo A."/>
            <person name="LaButti K."/>
            <person name="Pangilinan J."/>
            <person name="Lipzen A."/>
            <person name="Riley R."/>
            <person name="Andreopoulos W."/>
            <person name="He G."/>
            <person name="Johnson J."/>
            <person name="Nolan M."/>
            <person name="Tritt A."/>
            <person name="Barry K.W."/>
            <person name="Grigoriev I.V."/>
            <person name="Nagy L.G."/>
            <person name="Hibbett D."/>
            <person name="Henrissat B."/>
            <person name="Matheny P.B."/>
            <person name="Labbe J."/>
            <person name="Martin F.M."/>
        </authorList>
    </citation>
    <scope>NUCLEOTIDE SEQUENCE</scope>
    <source>
        <strain evidence="1">EC-137</strain>
    </source>
</reference>
<sequence>MHGLSSSIAIALCAASALAGHIDVHRGHRIHKRVPRSALANNSTLDGASSTENTASAQDGPARLLTFSTTQERSLTSSLLSALFPVSYTSSSSSSFSTCPSAPNALPLSDATLRPQAVMSSLSHAYVQSPGANSRLAMRAHYPAGSVALGHGKPGGISFYAPGPASVDWTNAKEVTFGYSVMFGSGFDFNLGGKLPGLYGGVDANTARSCSGGRRDPSCWSTRLMFRQNGQGELYTYIPYSASYPANLAQCAQNAHSDCTNAYGASVGRGAFSFVPGEWTQVAMRLRLNDAGSANGEIEVWAAGVSVISATGLVISPYAGGQRSVFRGIMMQTFFGGHEAQWASPKDQDAYFADFSVVITQTF</sequence>
<dbReference type="Proteomes" id="UP000814128">
    <property type="component" value="Unassembled WGS sequence"/>
</dbReference>
<keyword evidence="2" id="KW-1185">Reference proteome</keyword>
<accession>A0ACB8QTI9</accession>
<evidence type="ECO:0000313" key="2">
    <source>
        <dbReference type="Proteomes" id="UP000814128"/>
    </source>
</evidence>
<proteinExistence type="predicted"/>
<dbReference type="EMBL" id="MU273491">
    <property type="protein sequence ID" value="KAI0034992.1"/>
    <property type="molecule type" value="Genomic_DNA"/>
</dbReference>
<reference evidence="1" key="1">
    <citation type="submission" date="2021-02" db="EMBL/GenBank/DDBJ databases">
        <authorList>
            <consortium name="DOE Joint Genome Institute"/>
            <person name="Ahrendt S."/>
            <person name="Looney B.P."/>
            <person name="Miyauchi S."/>
            <person name="Morin E."/>
            <person name="Drula E."/>
            <person name="Courty P.E."/>
            <person name="Chicoki N."/>
            <person name="Fauchery L."/>
            <person name="Kohler A."/>
            <person name="Kuo A."/>
            <person name="Labutti K."/>
            <person name="Pangilinan J."/>
            <person name="Lipzen A."/>
            <person name="Riley R."/>
            <person name="Andreopoulos W."/>
            <person name="He G."/>
            <person name="Johnson J."/>
            <person name="Barry K.W."/>
            <person name="Grigoriev I.V."/>
            <person name="Nagy L."/>
            <person name="Hibbett D."/>
            <person name="Henrissat B."/>
            <person name="Matheny P.B."/>
            <person name="Labbe J."/>
            <person name="Martin F."/>
        </authorList>
    </citation>
    <scope>NUCLEOTIDE SEQUENCE</scope>
    <source>
        <strain evidence="1">EC-137</strain>
    </source>
</reference>
<gene>
    <name evidence="1" type="ORF">K488DRAFT_76891</name>
</gene>
<protein>
    <submittedName>
        <fullName evidence="1">Uncharacterized protein</fullName>
    </submittedName>
</protein>
<organism evidence="1 2">
    <name type="scientific">Vararia minispora EC-137</name>
    <dbReference type="NCBI Taxonomy" id="1314806"/>
    <lineage>
        <taxon>Eukaryota</taxon>
        <taxon>Fungi</taxon>
        <taxon>Dikarya</taxon>
        <taxon>Basidiomycota</taxon>
        <taxon>Agaricomycotina</taxon>
        <taxon>Agaricomycetes</taxon>
        <taxon>Russulales</taxon>
        <taxon>Lachnocladiaceae</taxon>
        <taxon>Vararia</taxon>
    </lineage>
</organism>
<evidence type="ECO:0000313" key="1">
    <source>
        <dbReference type="EMBL" id="KAI0034992.1"/>
    </source>
</evidence>
<comment type="caution">
    <text evidence="1">The sequence shown here is derived from an EMBL/GenBank/DDBJ whole genome shotgun (WGS) entry which is preliminary data.</text>
</comment>